<accession>A0ABX8EKU2</accession>
<dbReference type="SUPFAM" id="SSF56024">
    <property type="entry name" value="Phospholipase D/nuclease"/>
    <property type="match status" value="1"/>
</dbReference>
<keyword evidence="4" id="KW-1185">Reference proteome</keyword>
<evidence type="ECO:0000313" key="3">
    <source>
        <dbReference type="EMBL" id="QVT80884.1"/>
    </source>
</evidence>
<sequence length="435" mass="48012">MQLMKHASAIAVAAVAGLLVSLVGVPAASADYTPRDGITFNNAYGDRAAQNAILSKVYRSIRATPRGAQIDIMSWNFNSTIAVRTLLAAQERGVRVRLLQSRGNVSDDGRDDYAKLRAGLQRGNQTADVRSWARACRQSCRGRGGAAHAKFFLFSETGNAEKVLMQGSANLTSTSGNNQWNDVQTFTNRPGPYDFALGVFEQMAQDKALARPYTSWRSGRDQLAFFPGADRRSPDPVMQLLDKVRCQGATNTASGRTRIRIAPDVMREDRGMRLARKVRSLWVGGCDVRIGYTVMGLDVGRMLRQPSRRGPVPLAHMVRDTNNDGQFDDYFHMKSMAVVGNVAGKRNGYATLNGSQNWSDVAARSDENIGVTYRAGITKQYSAHIDRWYRFFDRNGANRYSQARQARSDGRIVDGFLFGTGPIDGVDPYANLEMD</sequence>
<reference evidence="3 4" key="1">
    <citation type="submission" date="2021-05" db="EMBL/GenBank/DDBJ databases">
        <title>Complete genome of Nocardioides aquaticus KCTC 9944T isolated from meromictic and hypersaline Ekho Lake, Antarctica.</title>
        <authorList>
            <person name="Hwang K."/>
            <person name="Kim K.M."/>
            <person name="Choe H."/>
        </authorList>
    </citation>
    <scope>NUCLEOTIDE SEQUENCE [LARGE SCALE GENOMIC DNA]</scope>
    <source>
        <strain evidence="3 4">KCTC 9944</strain>
    </source>
</reference>
<keyword evidence="1" id="KW-0732">Signal</keyword>
<feature type="domain" description="Phospholipase D-like" evidence="2">
    <location>
        <begin position="69"/>
        <end position="181"/>
    </location>
</feature>
<feature type="chain" id="PRO_5046877793" description="Phospholipase D-like domain-containing protein" evidence="1">
    <location>
        <begin position="31"/>
        <end position="435"/>
    </location>
</feature>
<protein>
    <recommendedName>
        <fullName evidence="2">Phospholipase D-like domain-containing protein</fullName>
    </recommendedName>
</protein>
<dbReference type="RefSeq" id="WP_214056354.1">
    <property type="nucleotide sequence ID" value="NZ_BAAAHS010000108.1"/>
</dbReference>
<proteinExistence type="predicted"/>
<feature type="signal peptide" evidence="1">
    <location>
        <begin position="1"/>
        <end position="30"/>
    </location>
</feature>
<evidence type="ECO:0000259" key="2">
    <source>
        <dbReference type="Pfam" id="PF13091"/>
    </source>
</evidence>
<gene>
    <name evidence="3" type="ORF">ENKNEFLB_03285</name>
</gene>
<dbReference type="InterPro" id="IPR025202">
    <property type="entry name" value="PLD-like_dom"/>
</dbReference>
<dbReference type="Pfam" id="PF13091">
    <property type="entry name" value="PLDc_2"/>
    <property type="match status" value="1"/>
</dbReference>
<organism evidence="3 4">
    <name type="scientific">Nocardioides aquaticus</name>
    <dbReference type="NCBI Taxonomy" id="160826"/>
    <lineage>
        <taxon>Bacteria</taxon>
        <taxon>Bacillati</taxon>
        <taxon>Actinomycetota</taxon>
        <taxon>Actinomycetes</taxon>
        <taxon>Propionibacteriales</taxon>
        <taxon>Nocardioidaceae</taxon>
        <taxon>Nocardioides</taxon>
    </lineage>
</organism>
<name>A0ABX8EKU2_9ACTN</name>
<evidence type="ECO:0000256" key="1">
    <source>
        <dbReference type="SAM" id="SignalP"/>
    </source>
</evidence>
<dbReference type="Proteomes" id="UP000679307">
    <property type="component" value="Chromosome"/>
</dbReference>
<evidence type="ECO:0000313" key="4">
    <source>
        <dbReference type="Proteomes" id="UP000679307"/>
    </source>
</evidence>
<dbReference type="EMBL" id="CP075371">
    <property type="protein sequence ID" value="QVT80884.1"/>
    <property type="molecule type" value="Genomic_DNA"/>
</dbReference>
<dbReference type="Gene3D" id="3.30.870.10">
    <property type="entry name" value="Endonuclease Chain A"/>
    <property type="match status" value="1"/>
</dbReference>